<comment type="similarity">
    <text evidence="1 4">Belongs to the inositol phosphokinase (IPK) family.</text>
</comment>
<evidence type="ECO:0000256" key="1">
    <source>
        <dbReference type="ARBA" id="ARBA00007374"/>
    </source>
</evidence>
<keyword evidence="3 4" id="KW-0418">Kinase</keyword>
<proteinExistence type="inferred from homology"/>
<evidence type="ECO:0000256" key="3">
    <source>
        <dbReference type="ARBA" id="ARBA00022777"/>
    </source>
</evidence>
<dbReference type="AlphaFoldDB" id="A0A423WC83"/>
<dbReference type="OrthoDB" id="338650at2759"/>
<comment type="caution">
    <text evidence="5">The sequence shown here is derived from an EMBL/GenBank/DDBJ whole genome shotgun (WGS) entry which is preliminary data.</text>
</comment>
<dbReference type="EC" id="2.7.-.-" evidence="4"/>
<dbReference type="GO" id="GO:0000824">
    <property type="term" value="F:inositol-1,4,5,6-tetrakisphosphate 3-kinase activity"/>
    <property type="evidence" value="ECO:0007669"/>
    <property type="project" value="TreeGrafter"/>
</dbReference>
<evidence type="ECO:0000313" key="5">
    <source>
        <dbReference type="EMBL" id="ROW00966.1"/>
    </source>
</evidence>
<evidence type="ECO:0000256" key="2">
    <source>
        <dbReference type="ARBA" id="ARBA00022679"/>
    </source>
</evidence>
<dbReference type="InterPro" id="IPR038286">
    <property type="entry name" value="IPK_sf"/>
</dbReference>
<reference evidence="5 6" key="1">
    <citation type="submission" date="2015-09" db="EMBL/GenBank/DDBJ databases">
        <title>Host preference determinants of Valsa canker pathogens revealed by comparative genomics.</title>
        <authorList>
            <person name="Yin Z."/>
            <person name="Huang L."/>
        </authorList>
    </citation>
    <scope>NUCLEOTIDE SEQUENCE [LARGE SCALE GENOMIC DNA]</scope>
    <source>
        <strain evidence="5 6">YSFL</strain>
    </source>
</reference>
<dbReference type="STRING" id="252740.A0A423WC83"/>
<keyword evidence="6" id="KW-1185">Reference proteome</keyword>
<dbReference type="SUPFAM" id="SSF56104">
    <property type="entry name" value="SAICAR synthase-like"/>
    <property type="match status" value="1"/>
</dbReference>
<dbReference type="GO" id="GO:0032958">
    <property type="term" value="P:inositol phosphate biosynthetic process"/>
    <property type="evidence" value="ECO:0007669"/>
    <property type="project" value="InterPro"/>
</dbReference>
<dbReference type="Gene3D" id="3.30.470.160">
    <property type="entry name" value="Inositol polyphosphate kinase"/>
    <property type="match status" value="1"/>
</dbReference>
<dbReference type="GO" id="GO:0046854">
    <property type="term" value="P:phosphatidylinositol phosphate biosynthetic process"/>
    <property type="evidence" value="ECO:0007669"/>
    <property type="project" value="TreeGrafter"/>
</dbReference>
<dbReference type="Pfam" id="PF03770">
    <property type="entry name" value="IPK"/>
    <property type="match status" value="1"/>
</dbReference>
<sequence length="428" mass="47471">MPSQKVIPHYSELVEFNYAVAGHDGTLCDTEGELFIKPCTQAEIDFYQSLPLEHSRMQEIVPEFIGSLTLNDATSIDSITDQLPIVAENNIPQEVKGQMIELLAEKSNKPAEATCPVPTPTSKSLPLPLPLPVPVPAAAPVDNVTWIPNATGKIPTDKAVVLMNAACGFKRPNIVDVKLGRRLWADDAPLEKKRRFDKISSETTHQDLGFRIAGMRLYKGSDNQDELDEEDYRIYGKDYGRKDVNKDNVIEAFRSFLYNRRAGIDDEYARAVADAFRRDLEHVADVLEKEESRMYSSSLLFIFEGDGDALKAAVDDQSRSPSASVKAARLGDDCPVAGRTTNRIDSGIGLDDDGEIIDGFSDEEEDETQPPEILKLKLIDFAHAKWTPGQGPDENVLLGVRSLIKIFEELSKESERPTAAGQKHRRST</sequence>
<evidence type="ECO:0000313" key="6">
    <source>
        <dbReference type="Proteomes" id="UP000284375"/>
    </source>
</evidence>
<gene>
    <name evidence="5" type="ORF">VSDG_02705</name>
</gene>
<dbReference type="GO" id="GO:0008440">
    <property type="term" value="F:inositol-1,4,5-trisphosphate 3-kinase activity"/>
    <property type="evidence" value="ECO:0007669"/>
    <property type="project" value="TreeGrafter"/>
</dbReference>
<keyword evidence="2 4" id="KW-0808">Transferase</keyword>
<dbReference type="Proteomes" id="UP000284375">
    <property type="component" value="Unassembled WGS sequence"/>
</dbReference>
<evidence type="ECO:0000256" key="4">
    <source>
        <dbReference type="RuleBase" id="RU363090"/>
    </source>
</evidence>
<organism evidence="5 6">
    <name type="scientific">Cytospora chrysosperma</name>
    <name type="common">Cytospora canker fungus</name>
    <name type="synonym">Sphaeria chrysosperma</name>
    <dbReference type="NCBI Taxonomy" id="252740"/>
    <lineage>
        <taxon>Eukaryota</taxon>
        <taxon>Fungi</taxon>
        <taxon>Dikarya</taxon>
        <taxon>Ascomycota</taxon>
        <taxon>Pezizomycotina</taxon>
        <taxon>Sordariomycetes</taxon>
        <taxon>Sordariomycetidae</taxon>
        <taxon>Diaporthales</taxon>
        <taxon>Cytosporaceae</taxon>
        <taxon>Cytospora</taxon>
    </lineage>
</organism>
<name>A0A423WC83_CYTCH</name>
<dbReference type="InterPro" id="IPR005522">
    <property type="entry name" value="IPK"/>
</dbReference>
<dbReference type="EMBL" id="LJZO01000007">
    <property type="protein sequence ID" value="ROW00966.1"/>
    <property type="molecule type" value="Genomic_DNA"/>
</dbReference>
<dbReference type="PANTHER" id="PTHR12400">
    <property type="entry name" value="INOSITOL POLYPHOSPHATE KINASE"/>
    <property type="match status" value="1"/>
</dbReference>
<protein>
    <recommendedName>
        <fullName evidence="4">Kinase</fullName>
        <ecNumber evidence="4">2.7.-.-</ecNumber>
    </recommendedName>
</protein>
<dbReference type="GO" id="GO:0005634">
    <property type="term" value="C:nucleus"/>
    <property type="evidence" value="ECO:0007669"/>
    <property type="project" value="TreeGrafter"/>
</dbReference>
<dbReference type="GO" id="GO:0005737">
    <property type="term" value="C:cytoplasm"/>
    <property type="evidence" value="ECO:0007669"/>
    <property type="project" value="TreeGrafter"/>
</dbReference>
<accession>A0A423WC83</accession>
<dbReference type="PANTHER" id="PTHR12400:SF103">
    <property type="entry name" value="INOSITOL POLYPHOSPHATE MULTIKINASE"/>
    <property type="match status" value="1"/>
</dbReference>